<dbReference type="Proteomes" id="UP001160483">
    <property type="component" value="Unassembled WGS sequence"/>
</dbReference>
<evidence type="ECO:0000313" key="4">
    <source>
        <dbReference type="Proteomes" id="UP001160483"/>
    </source>
</evidence>
<dbReference type="EMBL" id="CAKKTJ010000208">
    <property type="protein sequence ID" value="CAH0478012.1"/>
    <property type="molecule type" value="Genomic_DNA"/>
</dbReference>
<organism evidence="1 4">
    <name type="scientific">Peronospora belbahrii</name>
    <dbReference type="NCBI Taxonomy" id="622444"/>
    <lineage>
        <taxon>Eukaryota</taxon>
        <taxon>Sar</taxon>
        <taxon>Stramenopiles</taxon>
        <taxon>Oomycota</taxon>
        <taxon>Peronosporomycetes</taxon>
        <taxon>Peronosporales</taxon>
        <taxon>Peronosporaceae</taxon>
        <taxon>Peronospora</taxon>
    </lineage>
</organism>
<gene>
    <name evidence="2" type="ORF">PBS001_LOCUS3240</name>
    <name evidence="1" type="ORF">PBS003_LOCUS4731</name>
</gene>
<proteinExistence type="predicted"/>
<evidence type="ECO:0000313" key="2">
    <source>
        <dbReference type="EMBL" id="CAH0516581.1"/>
    </source>
</evidence>
<name>A0AAU9KUU4_9STRA</name>
<accession>A0AAU9KUU4</accession>
<evidence type="ECO:0000313" key="3">
    <source>
        <dbReference type="Proteomes" id="UP001158986"/>
    </source>
</evidence>
<comment type="caution">
    <text evidence="1">The sequence shown here is derived from an EMBL/GenBank/DDBJ whole genome shotgun (WGS) entry which is preliminary data.</text>
</comment>
<sequence length="243" mass="26811">MEKTDNVNSTTKQEFAKLEVLLIETASHVTICLKKLKDNLGKYDRRHGLYFHGTSKHFMRNDIQVAKELATDLRYAAKRICRNKQPTRSEINAARMSMNATADAMNDLIQSGRIYDQNSNNGVSGGVTSIINNILGTNVNNQKENEEAFPQNGDDKFTTKRRFFGHKHTGGGIPKSSDTVGAVVLATLHETFGGFSALKQQIADTENAMSPSFAARAKEAVKDIANNFVDDFNPSPNAMPQSL</sequence>
<keyword evidence="3" id="KW-1185">Reference proteome</keyword>
<dbReference type="AlphaFoldDB" id="A0AAU9KUU4"/>
<dbReference type="EMBL" id="CAKLCB010000177">
    <property type="protein sequence ID" value="CAH0516581.1"/>
    <property type="molecule type" value="Genomic_DNA"/>
</dbReference>
<protein>
    <submittedName>
        <fullName evidence="1">Uncharacterized protein</fullName>
    </submittedName>
</protein>
<dbReference type="Proteomes" id="UP001158986">
    <property type="component" value="Unassembled WGS sequence"/>
</dbReference>
<evidence type="ECO:0000313" key="1">
    <source>
        <dbReference type="EMBL" id="CAH0478012.1"/>
    </source>
</evidence>
<reference evidence="1 3" key="1">
    <citation type="submission" date="2021-11" db="EMBL/GenBank/DDBJ databases">
        <authorList>
            <person name="Islam A."/>
            <person name="Islam S."/>
            <person name="Flora M.S."/>
            <person name="Rahman M."/>
            <person name="Ziaur R.M."/>
            <person name="Epstein J.H."/>
            <person name="Hassan M."/>
            <person name="Klassen M."/>
            <person name="Woodard K."/>
            <person name="Webb A."/>
            <person name="Webby R.J."/>
            <person name="El Zowalaty M.E."/>
        </authorList>
    </citation>
    <scope>NUCLEOTIDE SEQUENCE</scope>
    <source>
        <strain evidence="2">Pbs1</strain>
        <strain evidence="1">Pbs3</strain>
    </source>
</reference>